<gene>
    <name evidence="2" type="ORF">QS748_13315</name>
</gene>
<dbReference type="EMBL" id="JASXSV010000030">
    <property type="protein sequence ID" value="MDP0590101.1"/>
    <property type="molecule type" value="Genomic_DNA"/>
</dbReference>
<proteinExistence type="predicted"/>
<name>A0AA90SNI0_9GAMM</name>
<evidence type="ECO:0000313" key="3">
    <source>
        <dbReference type="Proteomes" id="UP001178148"/>
    </source>
</evidence>
<keyword evidence="1" id="KW-1133">Transmembrane helix</keyword>
<comment type="caution">
    <text evidence="2">The sequence shown here is derived from an EMBL/GenBank/DDBJ whole genome shotgun (WGS) entry which is preliminary data.</text>
</comment>
<evidence type="ECO:0000256" key="1">
    <source>
        <dbReference type="SAM" id="Phobius"/>
    </source>
</evidence>
<dbReference type="Proteomes" id="UP001178148">
    <property type="component" value="Unassembled WGS sequence"/>
</dbReference>
<feature type="transmembrane region" description="Helical" evidence="1">
    <location>
        <begin position="7"/>
        <end position="32"/>
    </location>
</feature>
<protein>
    <submittedName>
        <fullName evidence="2">Uncharacterized protein</fullName>
    </submittedName>
</protein>
<organism evidence="2 3">
    <name type="scientific">Candidatus Endonucleibacter bathymodioli</name>
    <dbReference type="NCBI Taxonomy" id="539814"/>
    <lineage>
        <taxon>Bacteria</taxon>
        <taxon>Pseudomonadati</taxon>
        <taxon>Pseudomonadota</taxon>
        <taxon>Gammaproteobacteria</taxon>
        <taxon>Oceanospirillales</taxon>
        <taxon>Endozoicomonadaceae</taxon>
        <taxon>Candidatus Endonucleibacter</taxon>
    </lineage>
</organism>
<keyword evidence="1" id="KW-0812">Transmembrane</keyword>
<accession>A0AA90SNI0</accession>
<evidence type="ECO:0000313" key="2">
    <source>
        <dbReference type="EMBL" id="MDP0590101.1"/>
    </source>
</evidence>
<reference evidence="2 3" key="1">
    <citation type="journal article" date="2023" name="bioRxiv">
        <title>An intranuclear bacterial parasite of deep-sea mussels expresses apoptosis inhibitors acquired from its host.</title>
        <authorList>
            <person name="Gonzalez Porras M.A."/>
            <person name="Assie A."/>
            <person name="Tietjen M."/>
            <person name="Violette M."/>
            <person name="Kleiner M."/>
            <person name="Gruber-Vodicka H."/>
            <person name="Dubilier N."/>
            <person name="Leisch N."/>
        </authorList>
    </citation>
    <scope>NUCLEOTIDE SEQUENCE [LARGE SCALE GENOMIC DNA]</scope>
    <source>
        <strain evidence="2">IAP13</strain>
    </source>
</reference>
<sequence length="127" mass="14161">MKSKLEIYALSVCFVSVFCLVISLGLGSYALVEISAPELTMSSYNYDQFQSNEAYWSKNTPYCGKGCEAVVKPGKDELAKQRIEAFKIAKKSEARSGFQSLIKCSLFILLSTLALLIHFKIAKKSRE</sequence>
<keyword evidence="1" id="KW-0472">Membrane</keyword>
<feature type="transmembrane region" description="Helical" evidence="1">
    <location>
        <begin position="100"/>
        <end position="119"/>
    </location>
</feature>
<keyword evidence="3" id="KW-1185">Reference proteome</keyword>
<dbReference type="AlphaFoldDB" id="A0AA90SNI0"/>